<proteinExistence type="predicted"/>
<evidence type="ECO:0000313" key="2">
    <source>
        <dbReference type="EMBL" id="BDS07444.1"/>
    </source>
</evidence>
<reference evidence="2" key="1">
    <citation type="submission" date="2024-07" db="EMBL/GenBank/DDBJ databases">
        <title>Complete genome sequence of Verrucomicrobiaceae bacterium NT6N.</title>
        <authorList>
            <person name="Huang C."/>
            <person name="Takami H."/>
            <person name="Hamasaki K."/>
        </authorList>
    </citation>
    <scope>NUCLEOTIDE SEQUENCE</scope>
    <source>
        <strain evidence="2">NT6N</strain>
    </source>
</reference>
<dbReference type="Pfam" id="PF08308">
    <property type="entry name" value="PEGA"/>
    <property type="match status" value="1"/>
</dbReference>
<sequence length="113" mass="12540">MILKYIFTTCLMAGIYGLAGCRDRNIITDNNQKPNKPDTLMKIVSDPTGASVFLDDKFVGVTPLRTMPLSTGVLRLELAGFKTIITRVADHAEGESKVQILDFNLEMLPRKPQ</sequence>
<accession>A0AAT9FNG3</accession>
<dbReference type="KEGG" id="osu:NT6N_24840"/>
<name>A0AAT9FNG3_9BACT</name>
<evidence type="ECO:0000259" key="1">
    <source>
        <dbReference type="Pfam" id="PF08308"/>
    </source>
</evidence>
<dbReference type="PROSITE" id="PS51257">
    <property type="entry name" value="PROKAR_LIPOPROTEIN"/>
    <property type="match status" value="1"/>
</dbReference>
<protein>
    <recommendedName>
        <fullName evidence="1">PEGA domain-containing protein</fullName>
    </recommendedName>
</protein>
<dbReference type="EMBL" id="AP026866">
    <property type="protein sequence ID" value="BDS07444.1"/>
    <property type="molecule type" value="Genomic_DNA"/>
</dbReference>
<organism evidence="2">
    <name type="scientific">Oceaniferula spumae</name>
    <dbReference type="NCBI Taxonomy" id="2979115"/>
    <lineage>
        <taxon>Bacteria</taxon>
        <taxon>Pseudomonadati</taxon>
        <taxon>Verrucomicrobiota</taxon>
        <taxon>Verrucomicrobiia</taxon>
        <taxon>Verrucomicrobiales</taxon>
        <taxon>Verrucomicrobiaceae</taxon>
        <taxon>Oceaniferula</taxon>
    </lineage>
</organism>
<gene>
    <name evidence="2" type="ORF">NT6N_24840</name>
</gene>
<dbReference type="InterPro" id="IPR013229">
    <property type="entry name" value="PEGA"/>
</dbReference>
<feature type="domain" description="PEGA" evidence="1">
    <location>
        <begin position="42"/>
        <end position="97"/>
    </location>
</feature>
<dbReference type="AlphaFoldDB" id="A0AAT9FNG3"/>